<dbReference type="Gene3D" id="2.60.40.10">
    <property type="entry name" value="Immunoglobulins"/>
    <property type="match status" value="1"/>
</dbReference>
<dbReference type="EMBL" id="CAJOBD010013832">
    <property type="protein sequence ID" value="CAF4194369.1"/>
    <property type="molecule type" value="Genomic_DNA"/>
</dbReference>
<dbReference type="AlphaFoldDB" id="A0A815TD33"/>
<organism evidence="1 3">
    <name type="scientific">Rotaria sordida</name>
    <dbReference type="NCBI Taxonomy" id="392033"/>
    <lineage>
        <taxon>Eukaryota</taxon>
        <taxon>Metazoa</taxon>
        <taxon>Spiralia</taxon>
        <taxon>Gnathifera</taxon>
        <taxon>Rotifera</taxon>
        <taxon>Eurotatoria</taxon>
        <taxon>Bdelloidea</taxon>
        <taxon>Philodinida</taxon>
        <taxon>Philodinidae</taxon>
        <taxon>Rotaria</taxon>
    </lineage>
</organism>
<protein>
    <recommendedName>
        <fullName evidence="4">Fibronectin type-III domain-containing protein</fullName>
    </recommendedName>
</protein>
<dbReference type="Proteomes" id="UP000663836">
    <property type="component" value="Unassembled WGS sequence"/>
</dbReference>
<sequence>ALTEPIEDTATKIHSLHTEHQYKCRIRAQNLAGLGEPLNSTKENKMRESIIDEKRWFIQELEPVTIINERNVILTVRLKHDLASEFK</sequence>
<dbReference type="EMBL" id="CAJNOT010007151">
    <property type="protein sequence ID" value="CAF1502127.1"/>
    <property type="molecule type" value="Genomic_DNA"/>
</dbReference>
<dbReference type="CDD" id="cd00063">
    <property type="entry name" value="FN3"/>
    <property type="match status" value="1"/>
</dbReference>
<evidence type="ECO:0008006" key="4">
    <source>
        <dbReference type="Google" id="ProtNLM"/>
    </source>
</evidence>
<dbReference type="InterPro" id="IPR036116">
    <property type="entry name" value="FN3_sf"/>
</dbReference>
<evidence type="ECO:0000313" key="2">
    <source>
        <dbReference type="EMBL" id="CAF4194369.1"/>
    </source>
</evidence>
<dbReference type="InterPro" id="IPR003961">
    <property type="entry name" value="FN3_dom"/>
</dbReference>
<dbReference type="SUPFAM" id="SSF49265">
    <property type="entry name" value="Fibronectin type III"/>
    <property type="match status" value="1"/>
</dbReference>
<accession>A0A815TD33</accession>
<evidence type="ECO:0000313" key="1">
    <source>
        <dbReference type="EMBL" id="CAF1502127.1"/>
    </source>
</evidence>
<gene>
    <name evidence="2" type="ORF">JBS370_LOCUS36192</name>
    <name evidence="1" type="ORF">ZHD862_LOCUS37498</name>
</gene>
<name>A0A815TD33_9BILA</name>
<dbReference type="InterPro" id="IPR013783">
    <property type="entry name" value="Ig-like_fold"/>
</dbReference>
<reference evidence="1" key="1">
    <citation type="submission" date="2021-02" db="EMBL/GenBank/DDBJ databases">
        <authorList>
            <person name="Nowell W R."/>
        </authorList>
    </citation>
    <scope>NUCLEOTIDE SEQUENCE</scope>
</reference>
<evidence type="ECO:0000313" key="3">
    <source>
        <dbReference type="Proteomes" id="UP000663864"/>
    </source>
</evidence>
<feature type="non-terminal residue" evidence="1">
    <location>
        <position position="1"/>
    </location>
</feature>
<dbReference type="Proteomes" id="UP000663864">
    <property type="component" value="Unassembled WGS sequence"/>
</dbReference>
<comment type="caution">
    <text evidence="1">The sequence shown here is derived from an EMBL/GenBank/DDBJ whole genome shotgun (WGS) entry which is preliminary data.</text>
</comment>
<proteinExistence type="predicted"/>